<evidence type="ECO:0000256" key="1">
    <source>
        <dbReference type="ARBA" id="ARBA00004123"/>
    </source>
</evidence>
<protein>
    <recommendedName>
        <fullName evidence="6">Homeobox-leucine zipper protein</fullName>
    </recommendedName>
    <alternativeName>
        <fullName evidence="6">HD-ZIP protein</fullName>
    </alternativeName>
    <alternativeName>
        <fullName evidence="6">Homeodomain transcription factor</fullName>
    </alternativeName>
</protein>
<evidence type="ECO:0000259" key="8">
    <source>
        <dbReference type="PROSITE" id="PS50071"/>
    </source>
</evidence>
<evidence type="ECO:0000256" key="4">
    <source>
        <dbReference type="ARBA" id="ARBA00025748"/>
    </source>
</evidence>
<dbReference type="GO" id="GO:0000981">
    <property type="term" value="F:DNA-binding transcription factor activity, RNA polymerase II-specific"/>
    <property type="evidence" value="ECO:0007669"/>
    <property type="project" value="UniProtKB-UniRule"/>
</dbReference>
<comment type="similarity">
    <text evidence="4 6">Belongs to the HD-ZIP homeobox family. Class I subfamily.</text>
</comment>
<keyword evidence="3 6" id="KW-0804">Transcription</keyword>
<comment type="subcellular location">
    <subcellularLocation>
        <location evidence="1 5 6">Nucleus</location>
    </subcellularLocation>
</comment>
<keyword evidence="5 6" id="KW-0539">Nucleus</keyword>
<reference evidence="9" key="1">
    <citation type="submission" date="2023-04" db="EMBL/GenBank/DDBJ databases">
        <authorList>
            <person name="Vijverberg K."/>
            <person name="Xiong W."/>
            <person name="Schranz E."/>
        </authorList>
    </citation>
    <scope>NUCLEOTIDE SEQUENCE</scope>
</reference>
<evidence type="ECO:0000256" key="2">
    <source>
        <dbReference type="ARBA" id="ARBA00023015"/>
    </source>
</evidence>
<dbReference type="AlphaFoldDB" id="A0AA35YA09"/>
<feature type="coiled-coil region" evidence="7">
    <location>
        <begin position="84"/>
        <end position="118"/>
    </location>
</feature>
<dbReference type="SUPFAM" id="SSF46689">
    <property type="entry name" value="Homeodomain-like"/>
    <property type="match status" value="1"/>
</dbReference>
<dbReference type="PANTHER" id="PTHR24326">
    <property type="entry name" value="HOMEOBOX-LEUCINE ZIPPER PROTEIN"/>
    <property type="match status" value="1"/>
</dbReference>
<sequence length="192" mass="21786">MLHTSHEDDHNAPSLLSPFLQPCTTSQDFHGLASFFGKRSMSYATELCDQETKNGEEELSDDVLLGAARELGLQPRQIAIRFRNRRARWKTKQLEKDYDVLKNQFEAIKTQNDSLLSQNYKLHAEVLALKNKNSTELINLNVKEKEGSCSNRSENSSEIKLDILRTPATDSPSFHTTTTIIIQSLISFHPPL</sequence>
<dbReference type="InterPro" id="IPR001356">
    <property type="entry name" value="HD"/>
</dbReference>
<keyword evidence="10" id="KW-1185">Reference proteome</keyword>
<keyword evidence="5 6" id="KW-0238">DNA-binding</keyword>
<dbReference type="InterPro" id="IPR045224">
    <property type="entry name" value="HDZip_class_I_plant"/>
</dbReference>
<dbReference type="PANTHER" id="PTHR24326:SF176">
    <property type="entry name" value="HOMEOBOX-LEUCINE ZIPPER PROTEIN ATHB-13"/>
    <property type="match status" value="1"/>
</dbReference>
<proteinExistence type="inferred from homology"/>
<comment type="function">
    <text evidence="6">Transcription factor.</text>
</comment>
<feature type="DNA-binding region" description="Homeobox" evidence="5">
    <location>
        <begin position="70"/>
        <end position="93"/>
    </location>
</feature>
<dbReference type="Proteomes" id="UP001177003">
    <property type="component" value="Chromosome 0"/>
</dbReference>
<dbReference type="EMBL" id="OX465086">
    <property type="protein sequence ID" value="CAI9264256.1"/>
    <property type="molecule type" value="Genomic_DNA"/>
</dbReference>
<keyword evidence="7" id="KW-0175">Coiled coil</keyword>
<dbReference type="GO" id="GO:0005634">
    <property type="term" value="C:nucleus"/>
    <property type="evidence" value="ECO:0007669"/>
    <property type="project" value="UniProtKB-SubCell"/>
</dbReference>
<evidence type="ECO:0000256" key="5">
    <source>
        <dbReference type="PROSITE-ProRule" id="PRU00108"/>
    </source>
</evidence>
<dbReference type="Pfam" id="PF02183">
    <property type="entry name" value="HALZ"/>
    <property type="match status" value="1"/>
</dbReference>
<evidence type="ECO:0000313" key="9">
    <source>
        <dbReference type="EMBL" id="CAI9264256.1"/>
    </source>
</evidence>
<evidence type="ECO:0000256" key="3">
    <source>
        <dbReference type="ARBA" id="ARBA00023163"/>
    </source>
</evidence>
<accession>A0AA35YA09</accession>
<dbReference type="CDD" id="cd00086">
    <property type="entry name" value="homeodomain"/>
    <property type="match status" value="1"/>
</dbReference>
<dbReference type="PROSITE" id="PS50071">
    <property type="entry name" value="HOMEOBOX_2"/>
    <property type="match status" value="1"/>
</dbReference>
<dbReference type="InterPro" id="IPR009057">
    <property type="entry name" value="Homeodomain-like_sf"/>
</dbReference>
<keyword evidence="5 6" id="KW-0371">Homeobox</keyword>
<dbReference type="GO" id="GO:0045893">
    <property type="term" value="P:positive regulation of DNA-templated transcription"/>
    <property type="evidence" value="ECO:0007669"/>
    <property type="project" value="TreeGrafter"/>
</dbReference>
<evidence type="ECO:0000256" key="6">
    <source>
        <dbReference type="RuleBase" id="RU369038"/>
    </source>
</evidence>
<keyword evidence="2 6" id="KW-0805">Transcription regulation</keyword>
<feature type="domain" description="Homeobox" evidence="8">
    <location>
        <begin position="68"/>
        <end position="92"/>
    </location>
</feature>
<gene>
    <name evidence="9" type="ORF">LSALG_LOCUS4913</name>
</gene>
<dbReference type="InterPro" id="IPR003106">
    <property type="entry name" value="Leu_zip_homeo"/>
</dbReference>
<evidence type="ECO:0000256" key="7">
    <source>
        <dbReference type="SAM" id="Coils"/>
    </source>
</evidence>
<organism evidence="9 10">
    <name type="scientific">Lactuca saligna</name>
    <name type="common">Willowleaf lettuce</name>
    <dbReference type="NCBI Taxonomy" id="75948"/>
    <lineage>
        <taxon>Eukaryota</taxon>
        <taxon>Viridiplantae</taxon>
        <taxon>Streptophyta</taxon>
        <taxon>Embryophyta</taxon>
        <taxon>Tracheophyta</taxon>
        <taxon>Spermatophyta</taxon>
        <taxon>Magnoliopsida</taxon>
        <taxon>eudicotyledons</taxon>
        <taxon>Gunneridae</taxon>
        <taxon>Pentapetalae</taxon>
        <taxon>asterids</taxon>
        <taxon>campanulids</taxon>
        <taxon>Asterales</taxon>
        <taxon>Asteraceae</taxon>
        <taxon>Cichorioideae</taxon>
        <taxon>Cichorieae</taxon>
        <taxon>Lactucinae</taxon>
        <taxon>Lactuca</taxon>
    </lineage>
</organism>
<dbReference type="Gene3D" id="1.10.10.60">
    <property type="entry name" value="Homeodomain-like"/>
    <property type="match status" value="1"/>
</dbReference>
<name>A0AA35YA09_LACSI</name>
<dbReference type="GO" id="GO:0043565">
    <property type="term" value="F:sequence-specific DNA binding"/>
    <property type="evidence" value="ECO:0007669"/>
    <property type="project" value="InterPro"/>
</dbReference>
<evidence type="ECO:0000313" key="10">
    <source>
        <dbReference type="Proteomes" id="UP001177003"/>
    </source>
</evidence>